<dbReference type="InterPro" id="IPR021255">
    <property type="entry name" value="DUF2807"/>
</dbReference>
<dbReference type="OrthoDB" id="704821at2"/>
<evidence type="ECO:0000313" key="2">
    <source>
        <dbReference type="EMBL" id="SEK77110.1"/>
    </source>
</evidence>
<feature type="domain" description="Putative auto-transporter adhesin head GIN" evidence="1">
    <location>
        <begin position="42"/>
        <end position="222"/>
    </location>
</feature>
<name>A0A1H7JSX0_9FLAO</name>
<dbReference type="Proteomes" id="UP000198990">
    <property type="component" value="Unassembled WGS sequence"/>
</dbReference>
<dbReference type="Gene3D" id="2.160.20.120">
    <property type="match status" value="1"/>
</dbReference>
<reference evidence="3" key="1">
    <citation type="submission" date="2016-10" db="EMBL/GenBank/DDBJ databases">
        <authorList>
            <person name="Varghese N."/>
            <person name="Submissions S."/>
        </authorList>
    </citation>
    <scope>NUCLEOTIDE SEQUENCE [LARGE SCALE GENOMIC DNA]</scope>
    <source>
        <strain evidence="3">DSM 16471</strain>
    </source>
</reference>
<keyword evidence="3" id="KW-1185">Reference proteome</keyword>
<gene>
    <name evidence="2" type="ORF">SAMN04488008_102130</name>
</gene>
<evidence type="ECO:0000313" key="3">
    <source>
        <dbReference type="Proteomes" id="UP000198990"/>
    </source>
</evidence>
<dbReference type="AlphaFoldDB" id="A0A1H7JSX0"/>
<accession>A0A1H7JSX0</accession>
<dbReference type="PROSITE" id="PS51257">
    <property type="entry name" value="PROKAR_LIPOPROTEIN"/>
    <property type="match status" value="1"/>
</dbReference>
<evidence type="ECO:0000259" key="1">
    <source>
        <dbReference type="Pfam" id="PF10988"/>
    </source>
</evidence>
<dbReference type="RefSeq" id="WP_091620399.1">
    <property type="nucleotide sequence ID" value="NZ_FNZN01000002.1"/>
</dbReference>
<dbReference type="STRING" id="228957.SAMN04488008_102130"/>
<sequence>MKCNFEAPITQYHMKPIVLFTLFIYSTLSCFAQSTVTIPLQKFTELKVYDRITVNLIKGEENKLVLSGEDKEDVSITENNGLLKVKMGINEFLSGNTVNAKLYYTEELTVIDANENARIVSSGIIKSSTIEIRSQEASTITLNIEVDTVNAKSTSGSDIKLSGTTDYQDANINTGGKLYNKGLKSRSTSVIVLGGGIAEVYASEKIIAKVKAGGAIQVYGNPKIIDKDDTFGGKIEFNN</sequence>
<proteinExistence type="predicted"/>
<organism evidence="2 3">
    <name type="scientific">Maribacter orientalis</name>
    <dbReference type="NCBI Taxonomy" id="228957"/>
    <lineage>
        <taxon>Bacteria</taxon>
        <taxon>Pseudomonadati</taxon>
        <taxon>Bacteroidota</taxon>
        <taxon>Flavobacteriia</taxon>
        <taxon>Flavobacteriales</taxon>
        <taxon>Flavobacteriaceae</taxon>
        <taxon>Maribacter</taxon>
    </lineage>
</organism>
<protein>
    <submittedName>
        <fullName evidence="2">Putative auto-transporter adhesin, head GIN domain</fullName>
    </submittedName>
</protein>
<dbReference type="Pfam" id="PF10988">
    <property type="entry name" value="DUF2807"/>
    <property type="match status" value="1"/>
</dbReference>
<dbReference type="EMBL" id="FNZN01000002">
    <property type="protein sequence ID" value="SEK77110.1"/>
    <property type="molecule type" value="Genomic_DNA"/>
</dbReference>